<dbReference type="SMART" id="SM00292">
    <property type="entry name" value="BRCT"/>
    <property type="match status" value="4"/>
</dbReference>
<dbReference type="GO" id="GO:0006270">
    <property type="term" value="P:DNA replication initiation"/>
    <property type="evidence" value="ECO:0007669"/>
    <property type="project" value="TreeGrafter"/>
</dbReference>
<proteinExistence type="predicted"/>
<dbReference type="CDD" id="cd18433">
    <property type="entry name" value="BRCT_Rad4_rpt3"/>
    <property type="match status" value="1"/>
</dbReference>
<dbReference type="AlphaFoldDB" id="A0AAD4Q174"/>
<dbReference type="GeneID" id="70252228"/>
<dbReference type="CDD" id="cd17731">
    <property type="entry name" value="BRCT_TopBP1_rpt2_like"/>
    <property type="match status" value="1"/>
</dbReference>
<feature type="compositionally biased region" description="Basic and acidic residues" evidence="2">
    <location>
        <begin position="814"/>
        <end position="823"/>
    </location>
</feature>
<gene>
    <name evidence="4" type="ORF">BGW36DRAFT_456808</name>
</gene>
<keyword evidence="1" id="KW-0677">Repeat</keyword>
<dbReference type="PROSITE" id="PS50172">
    <property type="entry name" value="BRCT"/>
    <property type="match status" value="4"/>
</dbReference>
<dbReference type="InterPro" id="IPR001357">
    <property type="entry name" value="BRCT_dom"/>
</dbReference>
<dbReference type="InterPro" id="IPR059215">
    <property type="entry name" value="BRCT2_TopBP1-like"/>
</dbReference>
<sequence length="823" mass="91835">MADGAVKDKERPLAGVVLCFTSILPEERTKLSEIADQMGAIHKFDLTSDVTHLLVGETNTEKYKFVARERSDMLVLMPEWIEAVRLAWMEGGDTDLKSLEQKYKLPTFYGLSICVTGFNDMPYRNYIQESTVANGGEFRKDLTKSVTHLIAQQPSGQKYTVATQWKVKVVTAQWFTDSLERGMILDESRYDPLLPAEEQGVGAWNRTYSHVSSKRNKPTDFSNTRTRKLRRVASSKLGDQNEGIWGDIMGGGFDTVERNPSISIDSKAEDEVVDQETQDIVKNESLDKDKTTGRGINIPWNEQESQQTKGFLQNCYFFIHGFSSKQVDVLRHHLTLNGGQVVNHLNEFSSHKIPKTGEGLYIIASYKIPRSAVPSTDDEAFQCEIVTDMWLERCLEAKALVLPEAHITSTPFPTLPIPGFDGLKICSTGFTGIDLLHLSKLVNVIGAKYDEFLTPNVSVMICNDQRNLNAEKLRHTLEWKIPTVSADWLWISVNSGKRKAFEPYLVQKLVSQRETTLRKKDFKKTQQKPNIPGARENDMQQDLVSLSKANLLPEKADRSRSASRAVEDSFEQTNSNSTTDRSASFHKDEEAPLVPTQPLSRESRDQKRSSRDPSKALEAAMSGILRQAREYSRTNSASGENGPRKRRPNLGRTNSLSSAKSGLLRADSRASSIDTLNEDGYGSTVSTDAETKNSIMSKLPANVRTQSFTSLSNGSKFPGYIDSPYNENDDLLGGDGETPAMTQLNYEDPEAMAVREEIMRLASRGNVDETCIAEKLNHKPAPMQPVVVDELPSLRGDIEGHGGAARRSRRSAGKRKESDNDGF</sequence>
<dbReference type="InterPro" id="IPR036420">
    <property type="entry name" value="BRCT_dom_sf"/>
</dbReference>
<dbReference type="Gene3D" id="3.40.50.10190">
    <property type="entry name" value="BRCT domain"/>
    <property type="match status" value="4"/>
</dbReference>
<dbReference type="EMBL" id="JAJTJA010000001">
    <property type="protein sequence ID" value="KAH8705325.1"/>
    <property type="molecule type" value="Genomic_DNA"/>
</dbReference>
<dbReference type="Pfam" id="PF12738">
    <property type="entry name" value="PTCB-BRCT"/>
    <property type="match status" value="3"/>
</dbReference>
<feature type="region of interest" description="Disordered" evidence="2">
    <location>
        <begin position="794"/>
        <end position="823"/>
    </location>
</feature>
<evidence type="ECO:0000313" key="4">
    <source>
        <dbReference type="EMBL" id="KAH8705325.1"/>
    </source>
</evidence>
<feature type="region of interest" description="Disordered" evidence="2">
    <location>
        <begin position="516"/>
        <end position="677"/>
    </location>
</feature>
<feature type="compositionally biased region" description="Polar residues" evidence="2">
    <location>
        <begin position="571"/>
        <end position="582"/>
    </location>
</feature>
<organism evidence="4 5">
    <name type="scientific">Talaromyces proteolyticus</name>
    <dbReference type="NCBI Taxonomy" id="1131652"/>
    <lineage>
        <taxon>Eukaryota</taxon>
        <taxon>Fungi</taxon>
        <taxon>Dikarya</taxon>
        <taxon>Ascomycota</taxon>
        <taxon>Pezizomycotina</taxon>
        <taxon>Eurotiomycetes</taxon>
        <taxon>Eurotiomycetidae</taxon>
        <taxon>Eurotiales</taxon>
        <taxon>Trichocomaceae</taxon>
        <taxon>Talaromyces</taxon>
        <taxon>Talaromyces sect. Bacilispori</taxon>
    </lineage>
</organism>
<dbReference type="RefSeq" id="XP_046077946.1">
    <property type="nucleotide sequence ID" value="XM_046221941.1"/>
</dbReference>
<evidence type="ECO:0000256" key="2">
    <source>
        <dbReference type="SAM" id="MobiDB-lite"/>
    </source>
</evidence>
<protein>
    <submittedName>
        <fullName evidence="4">BRCT domain protein</fullName>
    </submittedName>
</protein>
<feature type="compositionally biased region" description="Basic and acidic residues" evidence="2">
    <location>
        <begin position="601"/>
        <end position="615"/>
    </location>
</feature>
<reference evidence="4" key="1">
    <citation type="submission" date="2021-12" db="EMBL/GenBank/DDBJ databases">
        <title>Convergent genome expansion in fungi linked to evolution of root-endophyte symbiosis.</title>
        <authorList>
            <consortium name="DOE Joint Genome Institute"/>
            <person name="Ke Y.-H."/>
            <person name="Bonito G."/>
            <person name="Liao H.-L."/>
            <person name="Looney B."/>
            <person name="Rojas-Flechas A."/>
            <person name="Nash J."/>
            <person name="Hameed K."/>
            <person name="Schadt C."/>
            <person name="Martin F."/>
            <person name="Crous P.W."/>
            <person name="Miettinen O."/>
            <person name="Magnuson J.K."/>
            <person name="Labbe J."/>
            <person name="Jacobson D."/>
            <person name="Doktycz M.J."/>
            <person name="Veneault-Fourrey C."/>
            <person name="Kuo A."/>
            <person name="Mondo S."/>
            <person name="Calhoun S."/>
            <person name="Riley R."/>
            <person name="Ohm R."/>
            <person name="LaButti K."/>
            <person name="Andreopoulos B."/>
            <person name="Pangilinan J."/>
            <person name="Nolan M."/>
            <person name="Tritt A."/>
            <person name="Clum A."/>
            <person name="Lipzen A."/>
            <person name="Daum C."/>
            <person name="Barry K."/>
            <person name="Grigoriev I.V."/>
            <person name="Vilgalys R."/>
        </authorList>
    </citation>
    <scope>NUCLEOTIDE SEQUENCE</scope>
    <source>
        <strain evidence="4">PMI_201</strain>
    </source>
</reference>
<feature type="compositionally biased region" description="Basic residues" evidence="2">
    <location>
        <begin position="804"/>
        <end position="813"/>
    </location>
</feature>
<evidence type="ECO:0000256" key="1">
    <source>
        <dbReference type="ARBA" id="ARBA00022737"/>
    </source>
</evidence>
<feature type="domain" description="BRCT" evidence="3">
    <location>
        <begin position="8"/>
        <end position="81"/>
    </location>
</feature>
<feature type="domain" description="BRCT" evidence="3">
    <location>
        <begin position="420"/>
        <end position="506"/>
    </location>
</feature>
<evidence type="ECO:0000259" key="3">
    <source>
        <dbReference type="PROSITE" id="PS50172"/>
    </source>
</evidence>
<feature type="domain" description="BRCT" evidence="3">
    <location>
        <begin position="307"/>
        <end position="408"/>
    </location>
</feature>
<evidence type="ECO:0000313" key="5">
    <source>
        <dbReference type="Proteomes" id="UP001201262"/>
    </source>
</evidence>
<dbReference type="FunFam" id="3.40.50.10190:FF:000010">
    <property type="entry name" value="DNA topoisomerase II binding protein 1"/>
    <property type="match status" value="1"/>
</dbReference>
<feature type="compositionally biased region" description="Polar residues" evidence="2">
    <location>
        <begin position="651"/>
        <end position="660"/>
    </location>
</feature>
<dbReference type="GO" id="GO:0007095">
    <property type="term" value="P:mitotic G2 DNA damage checkpoint signaling"/>
    <property type="evidence" value="ECO:0007669"/>
    <property type="project" value="TreeGrafter"/>
</dbReference>
<dbReference type="PANTHER" id="PTHR13561">
    <property type="entry name" value="DNA REPLICATION REGULATOR DPB11-RELATED"/>
    <property type="match status" value="1"/>
</dbReference>
<feature type="domain" description="BRCT" evidence="3">
    <location>
        <begin position="103"/>
        <end position="192"/>
    </location>
</feature>
<dbReference type="Proteomes" id="UP001201262">
    <property type="component" value="Unassembled WGS sequence"/>
</dbReference>
<dbReference type="SUPFAM" id="SSF52113">
    <property type="entry name" value="BRCT domain"/>
    <property type="match status" value="4"/>
</dbReference>
<dbReference type="GO" id="GO:0033314">
    <property type="term" value="P:mitotic DNA replication checkpoint signaling"/>
    <property type="evidence" value="ECO:0007669"/>
    <property type="project" value="TreeGrafter"/>
</dbReference>
<name>A0AAD4Q174_9EURO</name>
<dbReference type="PANTHER" id="PTHR13561:SF20">
    <property type="entry name" value="DNA TOPOISOMERASE 2-BINDING PROTEIN 1"/>
    <property type="match status" value="1"/>
</dbReference>
<keyword evidence="5" id="KW-1185">Reference proteome</keyword>
<accession>A0AAD4Q174</accession>
<dbReference type="CDD" id="cd17723">
    <property type="entry name" value="BRCT_Rad4_rpt4"/>
    <property type="match status" value="1"/>
</dbReference>
<dbReference type="CDD" id="cd17740">
    <property type="entry name" value="BRCT_Rad4_rpt1"/>
    <property type="match status" value="1"/>
</dbReference>
<comment type="caution">
    <text evidence="4">The sequence shown here is derived from an EMBL/GenBank/DDBJ whole genome shotgun (WGS) entry which is preliminary data.</text>
</comment>